<dbReference type="InParanoid" id="A0A7R8UEM9"/>
<feature type="signal peptide" evidence="1">
    <location>
        <begin position="1"/>
        <end position="18"/>
    </location>
</feature>
<gene>
    <name evidence="2" type="ORF">HERILL_LOCUS2537</name>
</gene>
<proteinExistence type="predicted"/>
<keyword evidence="1" id="KW-0732">Signal</keyword>
<dbReference type="AlphaFoldDB" id="A0A7R8UEM9"/>
<sequence length="69" mass="7560">MKFIVAVLLLVVIVAVQAQIYDALPGIRAFAGYDPLGRVVLGDTFRPKVVKVDGYNWLNDGIVSRLEVS</sequence>
<dbReference type="EMBL" id="LR899009">
    <property type="protein sequence ID" value="CAD7079317.1"/>
    <property type="molecule type" value="Genomic_DNA"/>
</dbReference>
<organism evidence="2 3">
    <name type="scientific">Hermetia illucens</name>
    <name type="common">Black soldier fly</name>
    <dbReference type="NCBI Taxonomy" id="343691"/>
    <lineage>
        <taxon>Eukaryota</taxon>
        <taxon>Metazoa</taxon>
        <taxon>Ecdysozoa</taxon>
        <taxon>Arthropoda</taxon>
        <taxon>Hexapoda</taxon>
        <taxon>Insecta</taxon>
        <taxon>Pterygota</taxon>
        <taxon>Neoptera</taxon>
        <taxon>Endopterygota</taxon>
        <taxon>Diptera</taxon>
        <taxon>Brachycera</taxon>
        <taxon>Stratiomyomorpha</taxon>
        <taxon>Stratiomyidae</taxon>
        <taxon>Hermetiinae</taxon>
        <taxon>Hermetia</taxon>
    </lineage>
</organism>
<feature type="chain" id="PRO_5031420600" evidence="1">
    <location>
        <begin position="19"/>
        <end position="69"/>
    </location>
</feature>
<protein>
    <submittedName>
        <fullName evidence="2">Uncharacterized protein</fullName>
    </submittedName>
</protein>
<keyword evidence="3" id="KW-1185">Reference proteome</keyword>
<evidence type="ECO:0000256" key="1">
    <source>
        <dbReference type="SAM" id="SignalP"/>
    </source>
</evidence>
<reference evidence="2 3" key="1">
    <citation type="submission" date="2020-11" db="EMBL/GenBank/DDBJ databases">
        <authorList>
            <person name="Wallbank WR R."/>
            <person name="Pardo Diaz C."/>
            <person name="Kozak K."/>
            <person name="Martin S."/>
            <person name="Jiggins C."/>
            <person name="Moest M."/>
            <person name="Warren A I."/>
            <person name="Generalovic N T."/>
            <person name="Byers J.R.P. K."/>
            <person name="Montejo-Kovacevich G."/>
            <person name="Yen C E."/>
        </authorList>
    </citation>
    <scope>NUCLEOTIDE SEQUENCE [LARGE SCALE GENOMIC DNA]</scope>
</reference>
<dbReference type="Proteomes" id="UP000594454">
    <property type="component" value="Chromosome 1"/>
</dbReference>
<name>A0A7R8UEM9_HERIL</name>
<evidence type="ECO:0000313" key="3">
    <source>
        <dbReference type="Proteomes" id="UP000594454"/>
    </source>
</evidence>
<evidence type="ECO:0000313" key="2">
    <source>
        <dbReference type="EMBL" id="CAD7079317.1"/>
    </source>
</evidence>
<accession>A0A7R8UEM9</accession>